<dbReference type="Pfam" id="PF02837">
    <property type="entry name" value="Glyco_hydro_2_N"/>
    <property type="match status" value="1"/>
</dbReference>
<dbReference type="SUPFAM" id="SSF74650">
    <property type="entry name" value="Galactose mutarotase-like"/>
    <property type="match status" value="1"/>
</dbReference>
<keyword evidence="15" id="KW-1185">Reference proteome</keyword>
<dbReference type="GO" id="GO:0030246">
    <property type="term" value="F:carbohydrate binding"/>
    <property type="evidence" value="ECO:0007669"/>
    <property type="project" value="InterPro"/>
</dbReference>
<dbReference type="SUPFAM" id="SSF49303">
    <property type="entry name" value="beta-Galactosidase/glucuronidase domain"/>
    <property type="match status" value="2"/>
</dbReference>
<accession>A0A7X8SQ38</accession>
<evidence type="ECO:0000256" key="8">
    <source>
        <dbReference type="ARBA" id="ARBA00022801"/>
    </source>
</evidence>
<keyword evidence="8 12" id="KW-0378">Hydrolase</keyword>
<feature type="domain" description="Beta galactosidase small chain/" evidence="13">
    <location>
        <begin position="747"/>
        <end position="1019"/>
    </location>
</feature>
<dbReference type="InterPro" id="IPR006101">
    <property type="entry name" value="Glyco_hydro_2"/>
</dbReference>
<dbReference type="InterPro" id="IPR050347">
    <property type="entry name" value="Bact_Beta-galactosidase"/>
</dbReference>
<comment type="cofactor">
    <cofactor evidence="2">
        <name>Ca(2+)</name>
        <dbReference type="ChEBI" id="CHEBI:29108"/>
    </cofactor>
</comment>
<dbReference type="Gene3D" id="2.60.120.260">
    <property type="entry name" value="Galactose-binding domain-like"/>
    <property type="match status" value="1"/>
</dbReference>
<dbReference type="InterPro" id="IPR006104">
    <property type="entry name" value="Glyco_hydro_2_N"/>
</dbReference>
<dbReference type="Gene3D" id="3.20.20.80">
    <property type="entry name" value="Glycosidases"/>
    <property type="match status" value="1"/>
</dbReference>
<dbReference type="Pfam" id="PF02929">
    <property type="entry name" value="Bgal_small_N"/>
    <property type="match status" value="1"/>
</dbReference>
<dbReference type="InterPro" id="IPR004199">
    <property type="entry name" value="B-gal_small/dom_5"/>
</dbReference>
<evidence type="ECO:0000256" key="1">
    <source>
        <dbReference type="ARBA" id="ARBA00001412"/>
    </source>
</evidence>
<comment type="similarity">
    <text evidence="4 12">Belongs to the glycosyl hydrolase 2 family.</text>
</comment>
<evidence type="ECO:0000256" key="10">
    <source>
        <dbReference type="ARBA" id="ARBA00023295"/>
    </source>
</evidence>
<evidence type="ECO:0000256" key="11">
    <source>
        <dbReference type="ARBA" id="ARBA00032230"/>
    </source>
</evidence>
<evidence type="ECO:0000256" key="3">
    <source>
        <dbReference type="ARBA" id="ARBA00001959"/>
    </source>
</evidence>
<dbReference type="GO" id="GO:0005990">
    <property type="term" value="P:lactose catabolic process"/>
    <property type="evidence" value="ECO:0007669"/>
    <property type="project" value="TreeGrafter"/>
</dbReference>
<reference evidence="14 15" key="1">
    <citation type="submission" date="2020-04" db="EMBL/GenBank/DDBJ databases">
        <title>Flammeovirga sp. SR4, a novel species isolated from seawater.</title>
        <authorList>
            <person name="Wang X."/>
        </authorList>
    </citation>
    <scope>NUCLEOTIDE SEQUENCE [LARGE SCALE GENOMIC DNA]</scope>
    <source>
        <strain evidence="14 15">SR4</strain>
    </source>
</reference>
<comment type="caution">
    <text evidence="14">The sequence shown here is derived from an EMBL/GenBank/DDBJ whole genome shotgun (WGS) entry which is preliminary data.</text>
</comment>
<dbReference type="SMART" id="SM01038">
    <property type="entry name" value="Bgal_small_N"/>
    <property type="match status" value="1"/>
</dbReference>
<dbReference type="EC" id="3.2.1.23" evidence="6 12"/>
<protein>
    <recommendedName>
        <fullName evidence="7 12">Beta-galactosidase</fullName>
        <ecNumber evidence="6 12">3.2.1.23</ecNumber>
    </recommendedName>
    <alternativeName>
        <fullName evidence="11 12">Lactase</fullName>
    </alternativeName>
</protein>
<dbReference type="Pfam" id="PF02836">
    <property type="entry name" value="Glyco_hydro_2_C"/>
    <property type="match status" value="1"/>
</dbReference>
<comment type="catalytic activity">
    <reaction evidence="1 12">
        <text>Hydrolysis of terminal non-reducing beta-D-galactose residues in beta-D-galactosides.</text>
        <dbReference type="EC" id="3.2.1.23"/>
    </reaction>
</comment>
<dbReference type="InterPro" id="IPR032312">
    <property type="entry name" value="LacZ_4"/>
</dbReference>
<dbReference type="InterPro" id="IPR013783">
    <property type="entry name" value="Ig-like_fold"/>
</dbReference>
<dbReference type="RefSeq" id="WP_168885040.1">
    <property type="nucleotide sequence ID" value="NZ_JABAIL010000011.1"/>
</dbReference>
<evidence type="ECO:0000313" key="14">
    <source>
        <dbReference type="EMBL" id="NLR94329.1"/>
    </source>
</evidence>
<dbReference type="PROSITE" id="PS00719">
    <property type="entry name" value="GLYCOSYL_HYDROL_F2_1"/>
    <property type="match status" value="1"/>
</dbReference>
<evidence type="ECO:0000256" key="4">
    <source>
        <dbReference type="ARBA" id="ARBA00007401"/>
    </source>
</evidence>
<dbReference type="EMBL" id="JABAIL010000011">
    <property type="protein sequence ID" value="NLR94329.1"/>
    <property type="molecule type" value="Genomic_DNA"/>
</dbReference>
<dbReference type="SUPFAM" id="SSF51445">
    <property type="entry name" value="(Trans)glycosidases"/>
    <property type="match status" value="1"/>
</dbReference>
<dbReference type="FunFam" id="3.20.20.80:FF:000018">
    <property type="entry name" value="Beta-galactosidase"/>
    <property type="match status" value="1"/>
</dbReference>
<dbReference type="InterPro" id="IPR006102">
    <property type="entry name" value="Ig-like_GH2"/>
</dbReference>
<dbReference type="InterPro" id="IPR008979">
    <property type="entry name" value="Galactose-bd-like_sf"/>
</dbReference>
<dbReference type="PANTHER" id="PTHR46323">
    <property type="entry name" value="BETA-GALACTOSIDASE"/>
    <property type="match status" value="1"/>
</dbReference>
<evidence type="ECO:0000259" key="13">
    <source>
        <dbReference type="SMART" id="SM01038"/>
    </source>
</evidence>
<dbReference type="InterPro" id="IPR036156">
    <property type="entry name" value="Beta-gal/glucu_dom_sf"/>
</dbReference>
<dbReference type="Pfam" id="PF00703">
    <property type="entry name" value="Glyco_hydro_2"/>
    <property type="match status" value="1"/>
</dbReference>
<evidence type="ECO:0000256" key="12">
    <source>
        <dbReference type="RuleBase" id="RU361154"/>
    </source>
</evidence>
<dbReference type="GO" id="GO:0004565">
    <property type="term" value="F:beta-galactosidase activity"/>
    <property type="evidence" value="ECO:0007669"/>
    <property type="project" value="UniProtKB-EC"/>
</dbReference>
<organism evidence="14 15">
    <name type="scientific">Flammeovirga agarivorans</name>
    <dbReference type="NCBI Taxonomy" id="2726742"/>
    <lineage>
        <taxon>Bacteria</taxon>
        <taxon>Pseudomonadati</taxon>
        <taxon>Bacteroidota</taxon>
        <taxon>Cytophagia</taxon>
        <taxon>Cytophagales</taxon>
        <taxon>Flammeovirgaceae</taxon>
        <taxon>Flammeovirga</taxon>
    </lineage>
</organism>
<evidence type="ECO:0000256" key="7">
    <source>
        <dbReference type="ARBA" id="ARBA00013303"/>
    </source>
</evidence>
<dbReference type="GO" id="GO:0009341">
    <property type="term" value="C:beta-galactosidase complex"/>
    <property type="evidence" value="ECO:0007669"/>
    <property type="project" value="InterPro"/>
</dbReference>
<evidence type="ECO:0000256" key="5">
    <source>
        <dbReference type="ARBA" id="ARBA00011245"/>
    </source>
</evidence>
<keyword evidence="9" id="KW-0106">Calcium</keyword>
<evidence type="ECO:0000256" key="2">
    <source>
        <dbReference type="ARBA" id="ARBA00001913"/>
    </source>
</evidence>
<name>A0A7X8SQ38_9BACT</name>
<sequence>MKYIAIIFLALYTQFCLGQQLEDWEDPNIFAINMMEPHAIFYVFDNKEEALKKDWNHSSNYKSLNGTWKFNWSVAPTKRPKDFYKIDYNVSNWDEIKVPSNIELQGYSAPIYTDVPYAFEPNPPFVPVDHNPVGSYKRKFTVPSDWNGEQIIIHFGAVNSAMYLWVNGEKVGYGEGSKTPMEFDITSYLKEGENDLAVELYRFSDGSYLEDQDMWKMSGIERDVYLYARTQNHIRDFFIHPSLTNNYTDGTLSVDFDIIKEGKEKLTIEVELLDEGKVVASAKGISKLDKQLTVNFKNPIRNVRKWTAETPNLYDIRITLYNAKKEVLESTVRTIGFRTSEIKNKQLLVNGVPVTIRGVNRHEHSAENGNIISEEEMIRDIQLMQQFNINAVRASHYPNMAKWYELCDRYGMYIVDEANIESHGMGYGEESLAKDTTWLATHLNRTQRMVERTKNHPSIIVWSLGNEAGDGINFEKTSAWIKSRDLSRPVQYEQAKSRPHTDITVPMYATIDWMREYIEGDYEKPYILCEYAHAMGNSVGNLQGYWDLIYSEPSLQGGFIWDWADQTFTQVDRDGKPFYAYGGDMGFVGIHNDSSFCANGLVTSDRKLNPHIWEVKKVYQPFKILSADAAKGNFKLWNRFNFINTEDYVMSYQIKYYDEVVAEQDIEMPLVAAQDTVDFNITYPALENKFGGEYVITIYIRSKNSSALVEANHEIAWDQYVIKSFEKPMASTKKIDFEVTDGEAEIVIENTSTKIVFNKETGIIQEWVANKVSLMNEGPQPNFWRAPTENDLAWEMPKKLDIWRNVTITNTTVTNEVLEDQVKVTVKEELSLEGSSVTTTYSIYNDDIHVQVDYHLNEELADLPRLGMQFKMDKTFDTMKWYGRGPLESYIDRKSGMKLGVYEGKVWDQYYPYVRPQETGLKEDTQWVTFRNEKGNGLLIVADNEMSVNAQQFDFSSLEHRGQREMAHGTDLAPTDEISICIDHKHMGLGGDTSWGWRAQAHPEFRVKSQDYSFGFRMTPIQNGQDVYKKVSYSSEASNSK</sequence>
<dbReference type="Gene3D" id="2.70.98.10">
    <property type="match status" value="1"/>
</dbReference>
<dbReference type="InterPro" id="IPR006103">
    <property type="entry name" value="Glyco_hydro_2_cat"/>
</dbReference>
<dbReference type="InterPro" id="IPR023230">
    <property type="entry name" value="Glyco_hydro_2_CS"/>
</dbReference>
<comment type="cofactor">
    <cofactor evidence="3">
        <name>Na(+)</name>
        <dbReference type="ChEBI" id="CHEBI:29101"/>
    </cofactor>
</comment>
<dbReference type="SUPFAM" id="SSF49785">
    <property type="entry name" value="Galactose-binding domain-like"/>
    <property type="match status" value="1"/>
</dbReference>
<proteinExistence type="inferred from homology"/>
<dbReference type="Proteomes" id="UP000585050">
    <property type="component" value="Unassembled WGS sequence"/>
</dbReference>
<evidence type="ECO:0000256" key="6">
    <source>
        <dbReference type="ARBA" id="ARBA00012756"/>
    </source>
</evidence>
<dbReference type="InterPro" id="IPR014718">
    <property type="entry name" value="GH-type_carb-bd"/>
</dbReference>
<evidence type="ECO:0000313" key="15">
    <source>
        <dbReference type="Proteomes" id="UP000585050"/>
    </source>
</evidence>
<evidence type="ECO:0000256" key="9">
    <source>
        <dbReference type="ARBA" id="ARBA00022837"/>
    </source>
</evidence>
<gene>
    <name evidence="14" type="ORF">HGP29_24205</name>
</gene>
<dbReference type="InterPro" id="IPR011013">
    <property type="entry name" value="Gal_mutarotase_sf_dom"/>
</dbReference>
<comment type="subunit">
    <text evidence="5">Monomer.</text>
</comment>
<dbReference type="Pfam" id="PF16353">
    <property type="entry name" value="LacZ_4"/>
    <property type="match status" value="1"/>
</dbReference>
<dbReference type="PANTHER" id="PTHR46323:SF2">
    <property type="entry name" value="BETA-GALACTOSIDASE"/>
    <property type="match status" value="1"/>
</dbReference>
<dbReference type="Gene3D" id="2.60.40.10">
    <property type="entry name" value="Immunoglobulins"/>
    <property type="match status" value="2"/>
</dbReference>
<keyword evidence="10 12" id="KW-0326">Glycosidase</keyword>
<dbReference type="PRINTS" id="PR00132">
    <property type="entry name" value="GLHYDRLASE2"/>
</dbReference>
<dbReference type="InterPro" id="IPR017853">
    <property type="entry name" value="GH"/>
</dbReference>
<dbReference type="AlphaFoldDB" id="A0A7X8SQ38"/>